<protein>
    <submittedName>
        <fullName evidence="2">Uncharacterized protein</fullName>
    </submittedName>
</protein>
<evidence type="ECO:0000256" key="1">
    <source>
        <dbReference type="SAM" id="MobiDB-lite"/>
    </source>
</evidence>
<name>A0A1W0WIR1_HYPEX</name>
<dbReference type="Proteomes" id="UP000192578">
    <property type="component" value="Unassembled WGS sequence"/>
</dbReference>
<keyword evidence="3" id="KW-1185">Reference proteome</keyword>
<proteinExistence type="predicted"/>
<evidence type="ECO:0000313" key="3">
    <source>
        <dbReference type="Proteomes" id="UP000192578"/>
    </source>
</evidence>
<reference evidence="3" key="1">
    <citation type="submission" date="2017-01" db="EMBL/GenBank/DDBJ databases">
        <title>Comparative genomics of anhydrobiosis in the tardigrade Hypsibius dujardini.</title>
        <authorList>
            <person name="Yoshida Y."/>
            <person name="Koutsovoulos G."/>
            <person name="Laetsch D."/>
            <person name="Stevens L."/>
            <person name="Kumar S."/>
            <person name="Horikawa D."/>
            <person name="Ishino K."/>
            <person name="Komine S."/>
            <person name="Tomita M."/>
            <person name="Blaxter M."/>
            <person name="Arakawa K."/>
        </authorList>
    </citation>
    <scope>NUCLEOTIDE SEQUENCE [LARGE SCALE GENOMIC DNA]</scope>
    <source>
        <strain evidence="3">Z151</strain>
    </source>
</reference>
<organism evidence="2 3">
    <name type="scientific">Hypsibius exemplaris</name>
    <name type="common">Freshwater tardigrade</name>
    <dbReference type="NCBI Taxonomy" id="2072580"/>
    <lineage>
        <taxon>Eukaryota</taxon>
        <taxon>Metazoa</taxon>
        <taxon>Ecdysozoa</taxon>
        <taxon>Tardigrada</taxon>
        <taxon>Eutardigrada</taxon>
        <taxon>Parachela</taxon>
        <taxon>Hypsibioidea</taxon>
        <taxon>Hypsibiidae</taxon>
        <taxon>Hypsibius</taxon>
    </lineage>
</organism>
<accession>A0A1W0WIR1</accession>
<feature type="compositionally biased region" description="Polar residues" evidence="1">
    <location>
        <begin position="46"/>
        <end position="70"/>
    </location>
</feature>
<sequence>MVEKEERLKADDNNDDDDDDESDFIELCPDTSEFAEDESLVKEITANLNAAETQGSSSLPATTGRTTAIRSSVMPASASDNSSDESEDEGAGRSRRSRLRGRDAEQKGVAESALGGDTESLDETKAVASSTKKRPAPSDVNIKPNAIHINKHFRGTVQALPGTCLAWDAGQMNGLLGRQPPPSSLTGRMAPPSSLTGRVAPPPFSGFNPQFRTPFRGLNPGNFHGSPIHAGVPFLAVPPFRPVPQFNPMQAAAQILQERFLGAGAFGGLPAAGGPMMRAAQPTARGRPYFLAKPNQHRPPNF</sequence>
<feature type="region of interest" description="Disordered" evidence="1">
    <location>
        <begin position="1"/>
        <end position="143"/>
    </location>
</feature>
<feature type="compositionally biased region" description="Basic and acidic residues" evidence="1">
    <location>
        <begin position="1"/>
        <end position="12"/>
    </location>
</feature>
<dbReference type="AlphaFoldDB" id="A0A1W0WIR1"/>
<feature type="compositionally biased region" description="Acidic residues" evidence="1">
    <location>
        <begin position="13"/>
        <end position="24"/>
    </location>
</feature>
<comment type="caution">
    <text evidence="2">The sequence shown here is derived from an EMBL/GenBank/DDBJ whole genome shotgun (WGS) entry which is preliminary data.</text>
</comment>
<dbReference type="EMBL" id="MTYJ01000094">
    <property type="protein sequence ID" value="OQV15098.1"/>
    <property type="molecule type" value="Genomic_DNA"/>
</dbReference>
<dbReference type="OrthoDB" id="10672223at2759"/>
<evidence type="ECO:0000313" key="2">
    <source>
        <dbReference type="EMBL" id="OQV15098.1"/>
    </source>
</evidence>
<gene>
    <name evidence="2" type="ORF">BV898_10729</name>
</gene>